<evidence type="ECO:0008006" key="12">
    <source>
        <dbReference type="Google" id="ProtNLM"/>
    </source>
</evidence>
<evidence type="ECO:0000256" key="5">
    <source>
        <dbReference type="ARBA" id="ARBA00022840"/>
    </source>
</evidence>
<feature type="domain" description="SAM" evidence="9">
    <location>
        <begin position="33"/>
        <end position="99"/>
    </location>
</feature>
<feature type="region of interest" description="Disordered" evidence="7">
    <location>
        <begin position="590"/>
        <end position="633"/>
    </location>
</feature>
<evidence type="ECO:0000256" key="6">
    <source>
        <dbReference type="PROSITE-ProRule" id="PRU10141"/>
    </source>
</evidence>
<keyword evidence="4" id="KW-0418">Kinase</keyword>
<dbReference type="GO" id="GO:0005524">
    <property type="term" value="F:ATP binding"/>
    <property type="evidence" value="ECO:0007669"/>
    <property type="project" value="UniProtKB-UniRule"/>
</dbReference>
<keyword evidence="5 6" id="KW-0067">ATP-binding</keyword>
<dbReference type="InterPro" id="IPR011009">
    <property type="entry name" value="Kinase-like_dom_sf"/>
</dbReference>
<dbReference type="PROSITE" id="PS00108">
    <property type="entry name" value="PROTEIN_KINASE_ST"/>
    <property type="match status" value="1"/>
</dbReference>
<feature type="region of interest" description="Disordered" evidence="7">
    <location>
        <begin position="463"/>
        <end position="482"/>
    </location>
</feature>
<dbReference type="InterPro" id="IPR013761">
    <property type="entry name" value="SAM/pointed_sf"/>
</dbReference>
<comment type="similarity">
    <text evidence="1">Belongs to the protein kinase superfamily. STE Ser/Thr protein kinase family. MAP kinase kinase kinase subfamily.</text>
</comment>
<proteinExistence type="inferred from homology"/>
<dbReference type="EMBL" id="MCGE01000009">
    <property type="protein sequence ID" value="ORZ17783.1"/>
    <property type="molecule type" value="Genomic_DNA"/>
</dbReference>
<dbReference type="AlphaFoldDB" id="A0A1X2ILA8"/>
<organism evidence="10 11">
    <name type="scientific">Absidia repens</name>
    <dbReference type="NCBI Taxonomy" id="90262"/>
    <lineage>
        <taxon>Eukaryota</taxon>
        <taxon>Fungi</taxon>
        <taxon>Fungi incertae sedis</taxon>
        <taxon>Mucoromycota</taxon>
        <taxon>Mucoromycotina</taxon>
        <taxon>Mucoromycetes</taxon>
        <taxon>Mucorales</taxon>
        <taxon>Cunninghamellaceae</taxon>
        <taxon>Absidia</taxon>
    </lineage>
</organism>
<dbReference type="InterPro" id="IPR050538">
    <property type="entry name" value="MAP_kinase_kinase_kinase"/>
</dbReference>
<evidence type="ECO:0000256" key="1">
    <source>
        <dbReference type="ARBA" id="ARBA00006529"/>
    </source>
</evidence>
<dbReference type="InterPro" id="IPR017441">
    <property type="entry name" value="Protein_kinase_ATP_BS"/>
</dbReference>
<feature type="domain" description="Protein kinase" evidence="8">
    <location>
        <begin position="635"/>
        <end position="901"/>
    </location>
</feature>
<dbReference type="GO" id="GO:0004709">
    <property type="term" value="F:MAP kinase kinase kinase activity"/>
    <property type="evidence" value="ECO:0007669"/>
    <property type="project" value="UniProtKB-ARBA"/>
</dbReference>
<dbReference type="CDD" id="cd06606">
    <property type="entry name" value="STKc_MAPKKK"/>
    <property type="match status" value="1"/>
</dbReference>
<dbReference type="Proteomes" id="UP000193560">
    <property type="component" value="Unassembled WGS sequence"/>
</dbReference>
<dbReference type="Gene3D" id="1.10.510.10">
    <property type="entry name" value="Transferase(Phosphotransferase) domain 1"/>
    <property type="match status" value="1"/>
</dbReference>
<keyword evidence="3 6" id="KW-0547">Nucleotide-binding</keyword>
<dbReference type="InterPro" id="IPR001660">
    <property type="entry name" value="SAM"/>
</dbReference>
<dbReference type="PROSITE" id="PS50105">
    <property type="entry name" value="SAM_DOMAIN"/>
    <property type="match status" value="1"/>
</dbReference>
<name>A0A1X2ILA8_9FUNG</name>
<dbReference type="STRING" id="90262.A0A1X2ILA8"/>
<sequence>MAVGNGIYVNNTCKPFADQPQRNSPSHHYSNQWPLDRVTLWLERQGWRSVIPYFTANDIQGVKFVGLTVQDLQYLIPETVLRIPDLQRLAIAIRDLKIHAEYQTHTTTLSSNKYQEYVSTRPKQHTTLGYIPHPRPMASHSMKEQISIATTTTATAAASTDTNADFNRGRPPIIPERTTSTTTNVSKLLESYTYSNPPLSLRKRISSNNLNTIKIPTGSSGSRLPYGLTALPTPPAQPLQLTPNLQLSPTPMDHEPSWKLAGKHVNHIPDYHQEYQIQITTDTETFFGLVLTDISDSKHIKLAILDKFGLGSAVGDYIYYHENGNRPDLPLDDKTLIEICRTSDHNVTNRLLVKPIDIHYSSPQLFSEHEYPQSTIEDTNTITPLTYHASSETIQKLQGMRLTDPPLPTPPTTSADQNNYGLDSKRRIDNTALQPSISTPLPSYPLEQQTSWKTAEYPYAYETDSQLKKPDAGAGTSTTDKNDTVWEERPSIEQLYQDIDKYLPDHDLDKEIEVEPPTTPLSPEALAKMNKRVSIRAVASNAHITWRQSLNTIQLNQMIRRRSTKLWGHTLRQVKPGTVPSERVATPVLSSPLASHPTQPKQQQQQQQQPQQRHSPTKLSPIEHSDRHGPTKMQWVRGRLIGKGSYGRVYHALNVEAGEWIAVKQVDIPTSSSDLQNDKLMDSMEALNQEIKLLSDLEHENVVQYLGYDIDKEEDHLYIFLEYVPGGSLASSLGSKGGFDVALVRYFTRQILVGLEYLHDRHILHRDVKGGNVLVDSDGCCKISDFGLSKISSQDEAYNPNSSNSMRGSVYWMAPEIVIGHAYGAKVDIWSLGCTVIEMLTGTHPWDLNTLAVLYNLGKLQAPPIPDFIEDDARDFIQRCLEIQPEDRPTASELLAEHPFVQQDPSFQFKEFVKRLNLGKT</sequence>
<evidence type="ECO:0000259" key="8">
    <source>
        <dbReference type="PROSITE" id="PS50011"/>
    </source>
</evidence>
<evidence type="ECO:0000313" key="11">
    <source>
        <dbReference type="Proteomes" id="UP000193560"/>
    </source>
</evidence>
<protein>
    <recommendedName>
        <fullName evidence="12">Kinase-like domain-containing protein</fullName>
    </recommendedName>
</protein>
<reference evidence="10 11" key="1">
    <citation type="submission" date="2016-07" db="EMBL/GenBank/DDBJ databases">
        <title>Pervasive Adenine N6-methylation of Active Genes in Fungi.</title>
        <authorList>
            <consortium name="DOE Joint Genome Institute"/>
            <person name="Mondo S.J."/>
            <person name="Dannebaum R.O."/>
            <person name="Kuo R.C."/>
            <person name="Labutti K."/>
            <person name="Haridas S."/>
            <person name="Kuo A."/>
            <person name="Salamov A."/>
            <person name="Ahrendt S.R."/>
            <person name="Lipzen A."/>
            <person name="Sullivan W."/>
            <person name="Andreopoulos W.B."/>
            <person name="Clum A."/>
            <person name="Lindquist E."/>
            <person name="Daum C."/>
            <person name="Ramamoorthy G.K."/>
            <person name="Gryganskyi A."/>
            <person name="Culley D."/>
            <person name="Magnuson J.K."/>
            <person name="James T.Y."/>
            <person name="O'Malley M.A."/>
            <person name="Stajich J.E."/>
            <person name="Spatafora J.W."/>
            <person name="Visel A."/>
            <person name="Grigoriev I.V."/>
        </authorList>
    </citation>
    <scope>NUCLEOTIDE SEQUENCE [LARGE SCALE GENOMIC DNA]</scope>
    <source>
        <strain evidence="10 11">NRRL 1336</strain>
    </source>
</reference>
<accession>A0A1X2ILA8</accession>
<dbReference type="PANTHER" id="PTHR48016">
    <property type="entry name" value="MAP KINASE KINASE KINASE SSK2-RELATED-RELATED"/>
    <property type="match status" value="1"/>
</dbReference>
<dbReference type="PROSITE" id="PS00107">
    <property type="entry name" value="PROTEIN_KINASE_ATP"/>
    <property type="match status" value="1"/>
</dbReference>
<evidence type="ECO:0000256" key="3">
    <source>
        <dbReference type="ARBA" id="ARBA00022741"/>
    </source>
</evidence>
<feature type="binding site" evidence="6">
    <location>
        <position position="664"/>
    </location>
    <ligand>
        <name>ATP</name>
        <dbReference type="ChEBI" id="CHEBI:30616"/>
    </ligand>
</feature>
<feature type="compositionally biased region" description="Low complexity" evidence="7">
    <location>
        <begin position="599"/>
        <end position="612"/>
    </location>
</feature>
<evidence type="ECO:0000256" key="7">
    <source>
        <dbReference type="SAM" id="MobiDB-lite"/>
    </source>
</evidence>
<gene>
    <name evidence="10" type="ORF">BCR42DRAFT_412505</name>
</gene>
<dbReference type="OrthoDB" id="266718at2759"/>
<dbReference type="PROSITE" id="PS50011">
    <property type="entry name" value="PROTEIN_KINASE_DOM"/>
    <property type="match status" value="1"/>
</dbReference>
<dbReference type="SUPFAM" id="SSF47769">
    <property type="entry name" value="SAM/Pointed domain"/>
    <property type="match status" value="1"/>
</dbReference>
<dbReference type="SMART" id="SM00220">
    <property type="entry name" value="S_TKc"/>
    <property type="match status" value="1"/>
</dbReference>
<evidence type="ECO:0000256" key="4">
    <source>
        <dbReference type="ARBA" id="ARBA00022777"/>
    </source>
</evidence>
<dbReference type="Pfam" id="PF00069">
    <property type="entry name" value="Pkinase"/>
    <property type="match status" value="1"/>
</dbReference>
<evidence type="ECO:0000259" key="9">
    <source>
        <dbReference type="PROSITE" id="PS50105"/>
    </source>
</evidence>
<dbReference type="PANTHER" id="PTHR48016:SF56">
    <property type="entry name" value="MAPKK KINASE"/>
    <property type="match status" value="1"/>
</dbReference>
<evidence type="ECO:0000256" key="2">
    <source>
        <dbReference type="ARBA" id="ARBA00022679"/>
    </source>
</evidence>
<comment type="caution">
    <text evidence="10">The sequence shown here is derived from an EMBL/GenBank/DDBJ whole genome shotgun (WGS) entry which is preliminary data.</text>
</comment>
<evidence type="ECO:0000313" key="10">
    <source>
        <dbReference type="EMBL" id="ORZ17783.1"/>
    </source>
</evidence>
<dbReference type="SUPFAM" id="SSF56112">
    <property type="entry name" value="Protein kinase-like (PK-like)"/>
    <property type="match status" value="1"/>
</dbReference>
<dbReference type="InterPro" id="IPR000719">
    <property type="entry name" value="Prot_kinase_dom"/>
</dbReference>
<keyword evidence="2" id="KW-0808">Transferase</keyword>
<feature type="region of interest" description="Disordered" evidence="7">
    <location>
        <begin position="157"/>
        <end position="178"/>
    </location>
</feature>
<dbReference type="FunFam" id="3.30.200.20:FF:000387">
    <property type="entry name" value="Serine/threonine-protein kinase STE11"/>
    <property type="match status" value="1"/>
</dbReference>
<feature type="region of interest" description="Disordered" evidence="7">
    <location>
        <begin position="401"/>
        <end position="422"/>
    </location>
</feature>
<keyword evidence="11" id="KW-1185">Reference proteome</keyword>
<dbReference type="InterPro" id="IPR008271">
    <property type="entry name" value="Ser/Thr_kinase_AS"/>
</dbReference>